<feature type="transmembrane region" description="Helical" evidence="10">
    <location>
        <begin position="253"/>
        <end position="274"/>
    </location>
</feature>
<dbReference type="Proteomes" id="UP000265160">
    <property type="component" value="LG17"/>
</dbReference>
<feature type="transmembrane region" description="Helical" evidence="10">
    <location>
        <begin position="96"/>
        <end position="121"/>
    </location>
</feature>
<keyword evidence="4 10" id="KW-1133">Transmembrane helix</keyword>
<dbReference type="GO" id="GO:0012505">
    <property type="term" value="C:endomembrane system"/>
    <property type="evidence" value="ECO:0007669"/>
    <property type="project" value="UniProtKB-SubCell"/>
</dbReference>
<dbReference type="PANTHER" id="PTHR19282">
    <property type="entry name" value="TETRASPANIN"/>
    <property type="match status" value="1"/>
</dbReference>
<evidence type="ECO:0000256" key="3">
    <source>
        <dbReference type="ARBA" id="ARBA00022692"/>
    </source>
</evidence>
<protein>
    <recommendedName>
        <fullName evidence="10">Tetraspanin</fullName>
    </recommendedName>
</protein>
<comment type="function">
    <text evidence="8">Structural component of specialized membrane microdomains known as tetraspanin-enriched microdomains (TERMs), which act as platforms for receptor clustering and signaling. Participates thereby in diverse biological functions such as cell signal transduction, adhesion, migration and protein trafficking. Regulates neuronal differentiation in response to NGF by facilitating NGF-mediated activation of NTRK1/TRKA receptor tyrosine kinase and subsequent downstream signaling pathways. Plays a role in the inhibition of TNFalpha-induced apoptosis. Mechanistically, inhibits the NF-kappa-B signaling pathway by blocking phosphorylation of CHUK. Also promotes the stability of the thiamine transporter 1/SLC19A2 in intestinal epithelial cells leading to an increase of thiamine uptake process.</text>
</comment>
<feature type="disulfide bond" evidence="9">
    <location>
        <begin position="162"/>
        <end position="188"/>
    </location>
</feature>
<evidence type="ECO:0000313" key="12">
    <source>
        <dbReference type="Proteomes" id="UP000265160"/>
    </source>
</evidence>
<dbReference type="GeneTree" id="ENSGT00940000158851"/>
<organism evidence="11 12">
    <name type="scientific">Maylandia zebra</name>
    <name type="common">zebra mbuna</name>
    <dbReference type="NCBI Taxonomy" id="106582"/>
    <lineage>
        <taxon>Eukaryota</taxon>
        <taxon>Metazoa</taxon>
        <taxon>Chordata</taxon>
        <taxon>Craniata</taxon>
        <taxon>Vertebrata</taxon>
        <taxon>Euteleostomi</taxon>
        <taxon>Actinopterygii</taxon>
        <taxon>Neopterygii</taxon>
        <taxon>Teleostei</taxon>
        <taxon>Neoteleostei</taxon>
        <taxon>Acanthomorphata</taxon>
        <taxon>Ovalentaria</taxon>
        <taxon>Cichlomorphae</taxon>
        <taxon>Cichliformes</taxon>
        <taxon>Cichlidae</taxon>
        <taxon>African cichlids</taxon>
        <taxon>Pseudocrenilabrinae</taxon>
        <taxon>Haplochromini</taxon>
        <taxon>Maylandia</taxon>
        <taxon>Maylandia zebra complex</taxon>
    </lineage>
</organism>
<evidence type="ECO:0000256" key="1">
    <source>
        <dbReference type="ARBA" id="ARBA00004127"/>
    </source>
</evidence>
<evidence type="ECO:0000313" key="11">
    <source>
        <dbReference type="Ensembl" id="ENSMZEP00005023592.1"/>
    </source>
</evidence>
<name>A0A3P9CNC3_9CICH</name>
<evidence type="ECO:0000256" key="8">
    <source>
        <dbReference type="ARBA" id="ARBA00054958"/>
    </source>
</evidence>
<accession>A0A3P9CNC3</accession>
<proteinExistence type="inferred from homology"/>
<keyword evidence="12" id="KW-1185">Reference proteome</keyword>
<dbReference type="PIRSF" id="PIRSF002419">
    <property type="entry name" value="Tetraspanin"/>
    <property type="match status" value="1"/>
</dbReference>
<feature type="transmembrane region" description="Helical" evidence="10">
    <location>
        <begin position="64"/>
        <end position="89"/>
    </location>
</feature>
<dbReference type="Pfam" id="PF00335">
    <property type="entry name" value="Tetraspanin"/>
    <property type="match status" value="1"/>
</dbReference>
<reference evidence="11 12" key="1">
    <citation type="journal article" date="2014" name="Nature">
        <title>The genomic substrate for adaptive radiation in African cichlid fish.</title>
        <authorList>
            <person name="Brawand D."/>
            <person name="Wagner C.E."/>
            <person name="Li Y.I."/>
            <person name="Malinsky M."/>
            <person name="Keller I."/>
            <person name="Fan S."/>
            <person name="Simakov O."/>
            <person name="Ng A.Y."/>
            <person name="Lim Z.W."/>
            <person name="Bezault E."/>
            <person name="Turner-Maier J."/>
            <person name="Johnson J."/>
            <person name="Alcazar R."/>
            <person name="Noh H.J."/>
            <person name="Russell P."/>
            <person name="Aken B."/>
            <person name="Alfoldi J."/>
            <person name="Amemiya C."/>
            <person name="Azzouzi N."/>
            <person name="Baroiller J.F."/>
            <person name="Barloy-Hubler F."/>
            <person name="Berlin A."/>
            <person name="Bloomquist R."/>
            <person name="Carleton K.L."/>
            <person name="Conte M.A."/>
            <person name="D'Cotta H."/>
            <person name="Eshel O."/>
            <person name="Gaffney L."/>
            <person name="Galibert F."/>
            <person name="Gante H.F."/>
            <person name="Gnerre S."/>
            <person name="Greuter L."/>
            <person name="Guyon R."/>
            <person name="Haddad N.S."/>
            <person name="Haerty W."/>
            <person name="Harris R.M."/>
            <person name="Hofmann H.A."/>
            <person name="Hourlier T."/>
            <person name="Hulata G."/>
            <person name="Jaffe D.B."/>
            <person name="Lara M."/>
            <person name="Lee A.P."/>
            <person name="MacCallum I."/>
            <person name="Mwaiko S."/>
            <person name="Nikaido M."/>
            <person name="Nishihara H."/>
            <person name="Ozouf-Costaz C."/>
            <person name="Penman D.J."/>
            <person name="Przybylski D."/>
            <person name="Rakotomanga M."/>
            <person name="Renn S.C.P."/>
            <person name="Ribeiro F.J."/>
            <person name="Ron M."/>
            <person name="Salzburger W."/>
            <person name="Sanchez-Pulido L."/>
            <person name="Santos M.E."/>
            <person name="Searle S."/>
            <person name="Sharpe T."/>
            <person name="Swofford R."/>
            <person name="Tan F.J."/>
            <person name="Williams L."/>
            <person name="Young S."/>
            <person name="Yin S."/>
            <person name="Okada N."/>
            <person name="Kocher T.D."/>
            <person name="Miska E.A."/>
            <person name="Lander E.S."/>
            <person name="Venkatesh B."/>
            <person name="Fernald R.D."/>
            <person name="Meyer A."/>
            <person name="Ponting C.P."/>
            <person name="Streelman J.T."/>
            <person name="Lindblad-Toh K."/>
            <person name="Seehausen O."/>
            <person name="Di Palma F."/>
        </authorList>
    </citation>
    <scope>NUCLEOTIDE SEQUENCE</scope>
</reference>
<reference evidence="11" key="2">
    <citation type="submission" date="2025-08" db="UniProtKB">
        <authorList>
            <consortium name="Ensembl"/>
        </authorList>
    </citation>
    <scope>IDENTIFICATION</scope>
</reference>
<comment type="similarity">
    <text evidence="2 10">Belongs to the tetraspanin (TM4SF) family.</text>
</comment>
<feature type="disulfide bond" evidence="9">
    <location>
        <begin position="161"/>
        <end position="208"/>
    </location>
</feature>
<dbReference type="InterPro" id="IPR018499">
    <property type="entry name" value="Tetraspanin/Peripherin"/>
</dbReference>
<dbReference type="PRINTS" id="PR00259">
    <property type="entry name" value="TMFOUR"/>
</dbReference>
<evidence type="ECO:0000256" key="9">
    <source>
        <dbReference type="PIRSR" id="PIRSR002419-1"/>
    </source>
</evidence>
<dbReference type="GO" id="GO:0005886">
    <property type="term" value="C:plasma membrane"/>
    <property type="evidence" value="ECO:0007669"/>
    <property type="project" value="TreeGrafter"/>
</dbReference>
<comment type="subcellular location">
    <subcellularLocation>
        <location evidence="1">Endomembrane system</location>
        <topology evidence="1">Multi-pass membrane protein</topology>
    </subcellularLocation>
    <subcellularLocation>
        <location evidence="10">Membrane</location>
        <topology evidence="10">Multi-pass membrane protein</topology>
    </subcellularLocation>
</comment>
<dbReference type="Ensembl" id="ENSMZET00005024366.1">
    <property type="protein sequence ID" value="ENSMZEP00005023592.1"/>
    <property type="gene ID" value="ENSMZEG00005017399.1"/>
</dbReference>
<keyword evidence="5 10" id="KW-0472">Membrane</keyword>
<evidence type="ECO:0000256" key="6">
    <source>
        <dbReference type="ARBA" id="ARBA00023180"/>
    </source>
</evidence>
<sequence length="281" mass="30563">MSTQAPSCCSGAYKVQVIKLYSIWILFLLQMGGLTLLALGIWVSSDGASLLQILRPFSKQSTQVVNVGFFCIVIGAALVLLGILGCYAAHKKSKCLLLTFASIMLIIFISEVATGVVALTYTSFVNKTVPLRKDHYVDNPLHIFSCGMNNTRMSSFFQLHCCGFSNYTDFMGSNFQNATGGSLPSICCRTNNNTCTPAQAEYSNVQGCFQQILMIIKENASTMGGTAAGIGLLEVKTHAKLKDAFKTCLCHSVWTLTLLFLQIAAILVSINLYCHLDNEDS</sequence>
<dbReference type="PANTHER" id="PTHR19282:SF216">
    <property type="entry name" value="TETRASPANIN-1"/>
    <property type="match status" value="1"/>
</dbReference>
<dbReference type="InterPro" id="IPR000301">
    <property type="entry name" value="Tetraspanin_animals"/>
</dbReference>
<dbReference type="AlphaFoldDB" id="A0A3P9CNC3"/>
<keyword evidence="9" id="KW-1015">Disulfide bond</keyword>
<evidence type="ECO:0000256" key="5">
    <source>
        <dbReference type="ARBA" id="ARBA00023136"/>
    </source>
</evidence>
<feature type="transmembrane region" description="Helical" evidence="10">
    <location>
        <begin position="21"/>
        <end position="44"/>
    </location>
</feature>
<keyword evidence="6" id="KW-0325">Glycoprotein</keyword>
<dbReference type="InterPro" id="IPR008952">
    <property type="entry name" value="Tetraspanin_EC2_sf"/>
</dbReference>
<dbReference type="SUPFAM" id="SSF48652">
    <property type="entry name" value="Tetraspanin"/>
    <property type="match status" value="1"/>
</dbReference>
<evidence type="ECO:0000256" key="10">
    <source>
        <dbReference type="RuleBase" id="RU361218"/>
    </source>
</evidence>
<evidence type="ECO:0000256" key="2">
    <source>
        <dbReference type="ARBA" id="ARBA00006840"/>
    </source>
</evidence>
<evidence type="ECO:0000256" key="4">
    <source>
        <dbReference type="ARBA" id="ARBA00022989"/>
    </source>
</evidence>
<evidence type="ECO:0000256" key="7">
    <source>
        <dbReference type="ARBA" id="ARBA00046464"/>
    </source>
</evidence>
<reference evidence="11" key="3">
    <citation type="submission" date="2025-09" db="UniProtKB">
        <authorList>
            <consortium name="Ensembl"/>
        </authorList>
    </citation>
    <scope>IDENTIFICATION</scope>
</reference>
<comment type="subunit">
    <text evidence="7">Interacts with SLC19A2. Interacts with NTRK1/TRKA.</text>
</comment>
<keyword evidence="3 10" id="KW-0812">Transmembrane</keyword>
<dbReference type="Gene3D" id="1.10.1450.10">
    <property type="entry name" value="Tetraspanin"/>
    <property type="match status" value="1"/>
</dbReference>